<name>A0A9P7VIV9_9AGAR</name>
<evidence type="ECO:0000313" key="2">
    <source>
        <dbReference type="Proteomes" id="UP000812287"/>
    </source>
</evidence>
<sequence length="290" mass="32536">MILECSRRLLSDHQCISAFETCDVDQQNTRPLSLKTGDLQCDRCWFRRAQTLQEIGDSDRIIARDTPDGPLHRVKRIERKENSKGEMLKSFHSYLRSSEQQRPSHLASHRWHQHACTLKETGHEKIVEGDTPNGLLHVKPMDGRNYEDEEILAKFHEQLESLNNERAANERSSGSRLYTHRWTAGAGSREGDLTIGEERTGAGVKAWRNDSFLCRPAASAWVTNPLATRKSMFEAVCEAVCDAEPECCETGAGGSKATIWAGKGITDVGSAIVPYDVAPSPSCFIPRRWK</sequence>
<dbReference type="RefSeq" id="XP_043035413.1">
    <property type="nucleotide sequence ID" value="XM_043184450.1"/>
</dbReference>
<keyword evidence="2" id="KW-1185">Reference proteome</keyword>
<dbReference type="Proteomes" id="UP000812287">
    <property type="component" value="Unassembled WGS sequence"/>
</dbReference>
<dbReference type="EMBL" id="MU250555">
    <property type="protein sequence ID" value="KAG7441913.1"/>
    <property type="molecule type" value="Genomic_DNA"/>
</dbReference>
<protein>
    <submittedName>
        <fullName evidence="1">Uncharacterized protein</fullName>
    </submittedName>
</protein>
<dbReference type="GeneID" id="66106747"/>
<dbReference type="OrthoDB" id="5418601at2759"/>
<organism evidence="1 2">
    <name type="scientific">Guyanagaster necrorhizus</name>
    <dbReference type="NCBI Taxonomy" id="856835"/>
    <lineage>
        <taxon>Eukaryota</taxon>
        <taxon>Fungi</taxon>
        <taxon>Dikarya</taxon>
        <taxon>Basidiomycota</taxon>
        <taxon>Agaricomycotina</taxon>
        <taxon>Agaricomycetes</taxon>
        <taxon>Agaricomycetidae</taxon>
        <taxon>Agaricales</taxon>
        <taxon>Marasmiineae</taxon>
        <taxon>Physalacriaceae</taxon>
        <taxon>Guyanagaster</taxon>
    </lineage>
</organism>
<proteinExistence type="predicted"/>
<dbReference type="AlphaFoldDB" id="A0A9P7VIV9"/>
<evidence type="ECO:0000313" key="1">
    <source>
        <dbReference type="EMBL" id="KAG7441913.1"/>
    </source>
</evidence>
<accession>A0A9P7VIV9</accession>
<comment type="caution">
    <text evidence="1">The sequence shown here is derived from an EMBL/GenBank/DDBJ whole genome shotgun (WGS) entry which is preliminary data.</text>
</comment>
<reference evidence="1" key="1">
    <citation type="submission" date="2020-11" db="EMBL/GenBank/DDBJ databases">
        <title>Adaptations for nitrogen fixation in a non-lichenized fungal sporocarp promotes dispersal by wood-feeding termites.</title>
        <authorList>
            <consortium name="DOE Joint Genome Institute"/>
            <person name="Koch R.A."/>
            <person name="Yoon G."/>
            <person name="Arayal U."/>
            <person name="Lail K."/>
            <person name="Amirebrahimi M."/>
            <person name="Labutti K."/>
            <person name="Lipzen A."/>
            <person name="Riley R."/>
            <person name="Barry K."/>
            <person name="Henrissat B."/>
            <person name="Grigoriev I.V."/>
            <person name="Herr J.R."/>
            <person name="Aime M.C."/>
        </authorList>
    </citation>
    <scope>NUCLEOTIDE SEQUENCE</scope>
    <source>
        <strain evidence="1">MCA 3950</strain>
    </source>
</reference>
<gene>
    <name evidence="1" type="ORF">BT62DRAFT_922947</name>
</gene>